<comment type="caution">
    <text evidence="2">The sequence shown here is derived from an EMBL/GenBank/DDBJ whole genome shotgun (WGS) entry which is preliminary data.</text>
</comment>
<dbReference type="Proteomes" id="UP000776276">
    <property type="component" value="Unassembled WGS sequence"/>
</dbReference>
<keyword evidence="1" id="KW-0812">Transmembrane</keyword>
<protein>
    <submittedName>
        <fullName evidence="2">Uncharacterized protein</fullName>
    </submittedName>
</protein>
<evidence type="ECO:0000313" key="3">
    <source>
        <dbReference type="Proteomes" id="UP000776276"/>
    </source>
</evidence>
<name>A0ABS6BJ00_9SPHN</name>
<accession>A0ABS6BJ00</accession>
<organism evidence="2 3">
    <name type="scientific">Sphingomonas quercus</name>
    <dbReference type="NCBI Taxonomy" id="2842451"/>
    <lineage>
        <taxon>Bacteria</taxon>
        <taxon>Pseudomonadati</taxon>
        <taxon>Pseudomonadota</taxon>
        <taxon>Alphaproteobacteria</taxon>
        <taxon>Sphingomonadales</taxon>
        <taxon>Sphingomonadaceae</taxon>
        <taxon>Sphingomonas</taxon>
    </lineage>
</organism>
<keyword evidence="1" id="KW-0472">Membrane</keyword>
<reference evidence="2 3" key="1">
    <citation type="submission" date="2021-06" db="EMBL/GenBank/DDBJ databases">
        <title>Sphingomonas sp. XMGL2, whole genome shotgun sequencing project.</title>
        <authorList>
            <person name="Zhao G."/>
            <person name="Shen L."/>
        </authorList>
    </citation>
    <scope>NUCLEOTIDE SEQUENCE [LARGE SCALE GENOMIC DNA]</scope>
    <source>
        <strain evidence="2 3">XMGL2</strain>
    </source>
</reference>
<gene>
    <name evidence="2" type="ORF">KOF26_10450</name>
</gene>
<evidence type="ECO:0000256" key="1">
    <source>
        <dbReference type="SAM" id="Phobius"/>
    </source>
</evidence>
<keyword evidence="3" id="KW-1185">Reference proteome</keyword>
<dbReference type="RefSeq" id="WP_216324946.1">
    <property type="nucleotide sequence ID" value="NZ_JAHKRT010000005.1"/>
</dbReference>
<keyword evidence="1" id="KW-1133">Transmembrane helix</keyword>
<feature type="transmembrane region" description="Helical" evidence="1">
    <location>
        <begin position="25"/>
        <end position="42"/>
    </location>
</feature>
<proteinExistence type="predicted"/>
<evidence type="ECO:0000313" key="2">
    <source>
        <dbReference type="EMBL" id="MBU3078288.1"/>
    </source>
</evidence>
<dbReference type="EMBL" id="JAHKRT010000005">
    <property type="protein sequence ID" value="MBU3078288.1"/>
    <property type="molecule type" value="Genomic_DNA"/>
</dbReference>
<sequence length="50" mass="5029">MMSFAIALVIGIVAAVLLFKLALGLIALAIGLALAVGAYFLAEKLIGAGR</sequence>